<evidence type="ECO:0000313" key="1">
    <source>
        <dbReference type="EMBL" id="QJA82586.1"/>
    </source>
</evidence>
<sequence length="130" mass="15716">MATLILHPEAEDDLERIWRLDRWAASRLIALLEEFEGNEGLLDRLSQNFFHREPPGQFDVQYWIEVRDTGRNVFRLKVWDANDQLLPYRVIYAYKPIEDEYHILAIAPREWDYDLEHKLSKRILQAYDEL</sequence>
<protein>
    <submittedName>
        <fullName evidence="2">Putative ParE toxin</fullName>
    </submittedName>
</protein>
<dbReference type="EMBL" id="MT144641">
    <property type="protein sequence ID" value="QJH96136.1"/>
    <property type="molecule type" value="Genomic_DNA"/>
</dbReference>
<proteinExistence type="predicted"/>
<accession>A0A6M3XEL6</accession>
<dbReference type="EMBL" id="MT142491">
    <property type="protein sequence ID" value="QJA82586.1"/>
    <property type="molecule type" value="Genomic_DNA"/>
</dbReference>
<gene>
    <name evidence="1" type="ORF">MM415A00396_0022</name>
    <name evidence="2" type="ORF">TM448B00641_0003</name>
</gene>
<organism evidence="2">
    <name type="scientific">viral metagenome</name>
    <dbReference type="NCBI Taxonomy" id="1070528"/>
    <lineage>
        <taxon>unclassified sequences</taxon>
        <taxon>metagenomes</taxon>
        <taxon>organismal metagenomes</taxon>
    </lineage>
</organism>
<name>A0A6M3XEL6_9ZZZZ</name>
<reference evidence="2" key="1">
    <citation type="submission" date="2020-03" db="EMBL/GenBank/DDBJ databases">
        <title>The deep terrestrial virosphere.</title>
        <authorList>
            <person name="Holmfeldt K."/>
            <person name="Nilsson E."/>
            <person name="Simone D."/>
            <person name="Lopez-Fernandez M."/>
            <person name="Wu X."/>
            <person name="de Brujin I."/>
            <person name="Lundin D."/>
            <person name="Andersson A."/>
            <person name="Bertilsson S."/>
            <person name="Dopson M."/>
        </authorList>
    </citation>
    <scope>NUCLEOTIDE SEQUENCE</scope>
    <source>
        <strain evidence="1">MM415A00396</strain>
        <strain evidence="2">TM448B00641</strain>
    </source>
</reference>
<dbReference type="AlphaFoldDB" id="A0A6M3XEL6"/>
<evidence type="ECO:0000313" key="2">
    <source>
        <dbReference type="EMBL" id="QJH96136.1"/>
    </source>
</evidence>